<protein>
    <submittedName>
        <fullName evidence="3">Uncharacterized protein</fullName>
    </submittedName>
</protein>
<keyword evidence="2" id="KW-1133">Transmembrane helix</keyword>
<keyword evidence="2" id="KW-0472">Membrane</keyword>
<dbReference type="EMBL" id="JAPTSV010000011">
    <property type="protein sequence ID" value="KAJ1522628.1"/>
    <property type="molecule type" value="Genomic_DNA"/>
</dbReference>
<organism evidence="3 4">
    <name type="scientific">Megalurothrips usitatus</name>
    <name type="common">bean blossom thrips</name>
    <dbReference type="NCBI Taxonomy" id="439358"/>
    <lineage>
        <taxon>Eukaryota</taxon>
        <taxon>Metazoa</taxon>
        <taxon>Ecdysozoa</taxon>
        <taxon>Arthropoda</taxon>
        <taxon>Hexapoda</taxon>
        <taxon>Insecta</taxon>
        <taxon>Pterygota</taxon>
        <taxon>Neoptera</taxon>
        <taxon>Paraneoptera</taxon>
        <taxon>Thysanoptera</taxon>
        <taxon>Terebrantia</taxon>
        <taxon>Thripoidea</taxon>
        <taxon>Thripidae</taxon>
        <taxon>Megalurothrips</taxon>
    </lineage>
</organism>
<keyword evidence="4" id="KW-1185">Reference proteome</keyword>
<gene>
    <name evidence="3" type="ORF">ONE63_001801</name>
</gene>
<sequence>MSLSASRMEKAETAVQSVEIKLVPSYTLKLLVFLSVLLLVTVCLFPVVVTRLAVMNSRIEMERFNAATTAASAGTTSAPAQHRSQAAAAAAGRVGLAWAPVEHSADATPRKAPAPPRRPAPGALEDVRVRLAAARNRAPLQAQ</sequence>
<comment type="caution">
    <text evidence="3">The sequence shown here is derived from an EMBL/GenBank/DDBJ whole genome shotgun (WGS) entry which is preliminary data.</text>
</comment>
<reference evidence="3" key="1">
    <citation type="submission" date="2022-12" db="EMBL/GenBank/DDBJ databases">
        <title>Chromosome-level genome assembly of the bean flower thrips Megalurothrips usitatus.</title>
        <authorList>
            <person name="Ma L."/>
            <person name="Liu Q."/>
            <person name="Li H."/>
            <person name="Cai W."/>
        </authorList>
    </citation>
    <scope>NUCLEOTIDE SEQUENCE</scope>
    <source>
        <strain evidence="3">Cailab_2022a</strain>
    </source>
</reference>
<name>A0AAV7XBV0_9NEOP</name>
<accession>A0AAV7XBV0</accession>
<evidence type="ECO:0000256" key="2">
    <source>
        <dbReference type="SAM" id="Phobius"/>
    </source>
</evidence>
<proteinExistence type="predicted"/>
<feature type="transmembrane region" description="Helical" evidence="2">
    <location>
        <begin position="30"/>
        <end position="54"/>
    </location>
</feature>
<evidence type="ECO:0000256" key="1">
    <source>
        <dbReference type="SAM" id="MobiDB-lite"/>
    </source>
</evidence>
<dbReference type="AlphaFoldDB" id="A0AAV7XBV0"/>
<feature type="region of interest" description="Disordered" evidence="1">
    <location>
        <begin position="104"/>
        <end position="124"/>
    </location>
</feature>
<evidence type="ECO:0000313" key="4">
    <source>
        <dbReference type="Proteomes" id="UP001075354"/>
    </source>
</evidence>
<keyword evidence="2" id="KW-0812">Transmembrane</keyword>
<dbReference type="Proteomes" id="UP001075354">
    <property type="component" value="Chromosome 11"/>
</dbReference>
<evidence type="ECO:0000313" key="3">
    <source>
        <dbReference type="EMBL" id="KAJ1522628.1"/>
    </source>
</evidence>